<dbReference type="Proteomes" id="UP000296049">
    <property type="component" value="Unassembled WGS sequence"/>
</dbReference>
<proteinExistence type="predicted"/>
<dbReference type="EMBL" id="KB744042">
    <property type="protein sequence ID" value="EOA96218.1"/>
    <property type="molecule type" value="Genomic_DNA"/>
</dbReference>
<name>R0KSH7_ANAPL</name>
<protein>
    <submittedName>
        <fullName evidence="1">Uncharacterized protein</fullName>
    </submittedName>
</protein>
<organism evidence="1 2">
    <name type="scientific">Anas platyrhynchos</name>
    <name type="common">Mallard</name>
    <name type="synonym">Anas boschas</name>
    <dbReference type="NCBI Taxonomy" id="8839"/>
    <lineage>
        <taxon>Eukaryota</taxon>
        <taxon>Metazoa</taxon>
        <taxon>Chordata</taxon>
        <taxon>Craniata</taxon>
        <taxon>Vertebrata</taxon>
        <taxon>Euteleostomi</taxon>
        <taxon>Archelosauria</taxon>
        <taxon>Archosauria</taxon>
        <taxon>Dinosauria</taxon>
        <taxon>Saurischia</taxon>
        <taxon>Theropoda</taxon>
        <taxon>Coelurosauria</taxon>
        <taxon>Aves</taxon>
        <taxon>Neognathae</taxon>
        <taxon>Galloanserae</taxon>
        <taxon>Anseriformes</taxon>
        <taxon>Anatidae</taxon>
        <taxon>Anatinae</taxon>
        <taxon>Anas</taxon>
    </lineage>
</organism>
<reference evidence="2" key="1">
    <citation type="journal article" date="2013" name="Nat. Genet.">
        <title>The duck genome and transcriptome provide insight into an avian influenza virus reservoir species.</title>
        <authorList>
            <person name="Huang Y."/>
            <person name="Li Y."/>
            <person name="Burt D.W."/>
            <person name="Chen H."/>
            <person name="Zhang Y."/>
            <person name="Qian W."/>
            <person name="Kim H."/>
            <person name="Gan S."/>
            <person name="Zhao Y."/>
            <person name="Li J."/>
            <person name="Yi K."/>
            <person name="Feng H."/>
            <person name="Zhu P."/>
            <person name="Li B."/>
            <person name="Liu Q."/>
            <person name="Fairley S."/>
            <person name="Magor K.E."/>
            <person name="Du Z."/>
            <person name="Hu X."/>
            <person name="Goodman L."/>
            <person name="Tafer H."/>
            <person name="Vignal A."/>
            <person name="Lee T."/>
            <person name="Kim K.W."/>
            <person name="Sheng Z."/>
            <person name="An Y."/>
            <person name="Searle S."/>
            <person name="Herrero J."/>
            <person name="Groenen M.A."/>
            <person name="Crooijmans R.P."/>
            <person name="Faraut T."/>
            <person name="Cai Q."/>
            <person name="Webster R.G."/>
            <person name="Aldridge J.R."/>
            <person name="Warren W.C."/>
            <person name="Bartschat S."/>
            <person name="Kehr S."/>
            <person name="Marz M."/>
            <person name="Stadler P.F."/>
            <person name="Smith J."/>
            <person name="Kraus R.H."/>
            <person name="Zhao Y."/>
            <person name="Ren L."/>
            <person name="Fei J."/>
            <person name="Morisson M."/>
            <person name="Kaiser P."/>
            <person name="Griffin D.K."/>
            <person name="Rao M."/>
            <person name="Pitel F."/>
            <person name="Wang J."/>
            <person name="Li N."/>
        </authorList>
    </citation>
    <scope>NUCLEOTIDE SEQUENCE [LARGE SCALE GENOMIC DNA]</scope>
</reference>
<gene>
    <name evidence="1" type="ORF">Anapl_07421</name>
</gene>
<evidence type="ECO:0000313" key="1">
    <source>
        <dbReference type="EMBL" id="EOA96218.1"/>
    </source>
</evidence>
<keyword evidence="2" id="KW-1185">Reference proteome</keyword>
<sequence length="176" mass="19135">MLKMRREELTGQSVCSFMIGLCQHINKTAVHLTEAYRAISEIVRSTVRFLLYSEAACWICLRVFTGSQPGKNKSRAADVGAGLWVIHTRKRTSYSPASNQELQEEGLSSSPALIAAAKKPPVCKAMSMADQQLRGVKEKLALFALTTPTHPSASCGVRTACIPSLDLTPPLLFGLT</sequence>
<accession>R0KSH7</accession>
<dbReference type="AlphaFoldDB" id="R0KSH7"/>
<evidence type="ECO:0000313" key="2">
    <source>
        <dbReference type="Proteomes" id="UP000296049"/>
    </source>
</evidence>